<name>A0A391NUG9_9EUKA</name>
<gene>
    <name evidence="1" type="ORF">KIPB_006366</name>
</gene>
<evidence type="ECO:0000313" key="1">
    <source>
        <dbReference type="EMBL" id="GCA62878.1"/>
    </source>
</evidence>
<accession>A0A391NUG9</accession>
<dbReference type="AlphaFoldDB" id="A0A391NUG9"/>
<sequence length="43" mass="4974">MSCLREELARTQFPHMALKTLALFARSQDVFQKIPLKSLGQRL</sequence>
<feature type="non-terminal residue" evidence="1">
    <location>
        <position position="1"/>
    </location>
</feature>
<comment type="caution">
    <text evidence="1">The sequence shown here is derived from an EMBL/GenBank/DDBJ whole genome shotgun (WGS) entry which is preliminary data.</text>
</comment>
<protein>
    <submittedName>
        <fullName evidence="1">Uncharacterized protein</fullName>
    </submittedName>
</protein>
<evidence type="ECO:0000313" key="2">
    <source>
        <dbReference type="Proteomes" id="UP000265618"/>
    </source>
</evidence>
<dbReference type="Proteomes" id="UP000265618">
    <property type="component" value="Unassembled WGS sequence"/>
</dbReference>
<organism evidence="1 2">
    <name type="scientific">Kipferlia bialata</name>
    <dbReference type="NCBI Taxonomy" id="797122"/>
    <lineage>
        <taxon>Eukaryota</taxon>
        <taxon>Metamonada</taxon>
        <taxon>Carpediemonas-like organisms</taxon>
        <taxon>Kipferlia</taxon>
    </lineage>
</organism>
<dbReference type="EMBL" id="BDIP01001630">
    <property type="protein sequence ID" value="GCA62878.1"/>
    <property type="molecule type" value="Genomic_DNA"/>
</dbReference>
<keyword evidence="2" id="KW-1185">Reference proteome</keyword>
<reference evidence="1 2" key="1">
    <citation type="journal article" date="2018" name="PLoS ONE">
        <title>The draft genome of Kipferlia bialata reveals reductive genome evolution in fornicate parasites.</title>
        <authorList>
            <person name="Tanifuji G."/>
            <person name="Takabayashi S."/>
            <person name="Kume K."/>
            <person name="Takagi M."/>
            <person name="Nakayama T."/>
            <person name="Kamikawa R."/>
            <person name="Inagaki Y."/>
            <person name="Hashimoto T."/>
        </authorList>
    </citation>
    <scope>NUCLEOTIDE SEQUENCE [LARGE SCALE GENOMIC DNA]</scope>
    <source>
        <strain evidence="1">NY0173</strain>
    </source>
</reference>
<proteinExistence type="predicted"/>